<evidence type="ECO:0000256" key="1">
    <source>
        <dbReference type="SAM" id="MobiDB-lite"/>
    </source>
</evidence>
<evidence type="ECO:0000313" key="2">
    <source>
        <dbReference type="EMBL" id="CFE68697.1"/>
    </source>
</evidence>
<proteinExistence type="predicted"/>
<dbReference type="AlphaFoldDB" id="A0A654TRS9"/>
<name>A0A654TRS9_MYCTX</name>
<feature type="region of interest" description="Disordered" evidence="1">
    <location>
        <begin position="1"/>
        <end position="78"/>
    </location>
</feature>
<protein>
    <submittedName>
        <fullName evidence="2">Uncharacterized protein</fullName>
    </submittedName>
</protein>
<feature type="compositionally biased region" description="Low complexity" evidence="1">
    <location>
        <begin position="65"/>
        <end position="75"/>
    </location>
</feature>
<reference evidence="4 5" key="1">
    <citation type="submission" date="2015-03" db="EMBL/GenBank/DDBJ databases">
        <authorList>
            <consortium name="Pathogen Informatics"/>
        </authorList>
    </citation>
    <scope>NUCLEOTIDE SEQUENCE [LARGE SCALE GENOMIC DNA]</scope>
    <source>
        <strain evidence="2 5">H09601792</strain>
        <strain evidence="3 4">M09401471</strain>
    </source>
</reference>
<evidence type="ECO:0000313" key="4">
    <source>
        <dbReference type="Proteomes" id="UP000044938"/>
    </source>
</evidence>
<accession>A0A654TRS9</accession>
<dbReference type="EMBL" id="CFOH01000767">
    <property type="protein sequence ID" value="CFE68697.1"/>
    <property type="molecule type" value="Genomic_DNA"/>
</dbReference>
<gene>
    <name evidence="2" type="ORF">ERS007688_03497</name>
    <name evidence="3" type="ORF">ERS007720_01122</name>
</gene>
<evidence type="ECO:0000313" key="3">
    <source>
        <dbReference type="EMBL" id="COV88822.1"/>
    </source>
</evidence>
<sequence length="114" mass="11846">MKLHTTWSPGLTLVTPAPTSSMTPDPSWPPTIGNRGGKSPSVRCRSEWHSPAAVYLTNTSPGPGPSRSSSISSNGLPASNSTAAVVFIVVSLSRTLWAYLAQGKNLATPAATSR</sequence>
<dbReference type="Proteomes" id="UP000046947">
    <property type="component" value="Unassembled WGS sequence"/>
</dbReference>
<organism evidence="2 5">
    <name type="scientific">Mycobacterium tuberculosis</name>
    <dbReference type="NCBI Taxonomy" id="1773"/>
    <lineage>
        <taxon>Bacteria</taxon>
        <taxon>Bacillati</taxon>
        <taxon>Actinomycetota</taxon>
        <taxon>Actinomycetes</taxon>
        <taxon>Mycobacteriales</taxon>
        <taxon>Mycobacteriaceae</taxon>
        <taxon>Mycobacterium</taxon>
        <taxon>Mycobacterium tuberculosis complex</taxon>
    </lineage>
</organism>
<dbReference type="EMBL" id="CSAJ01000103">
    <property type="protein sequence ID" value="COV88822.1"/>
    <property type="molecule type" value="Genomic_DNA"/>
</dbReference>
<dbReference type="Proteomes" id="UP000044938">
    <property type="component" value="Unassembled WGS sequence"/>
</dbReference>
<evidence type="ECO:0000313" key="5">
    <source>
        <dbReference type="Proteomes" id="UP000046947"/>
    </source>
</evidence>